<dbReference type="EMBL" id="BKCJ010002874">
    <property type="protein sequence ID" value="GEU51481.1"/>
    <property type="molecule type" value="Genomic_DNA"/>
</dbReference>
<protein>
    <submittedName>
        <fullName evidence="2">Uncharacterized protein</fullName>
    </submittedName>
</protein>
<accession>A0A6L2KPP0</accession>
<evidence type="ECO:0000313" key="2">
    <source>
        <dbReference type="EMBL" id="GEU51481.1"/>
    </source>
</evidence>
<evidence type="ECO:0000256" key="1">
    <source>
        <dbReference type="SAM" id="MobiDB-lite"/>
    </source>
</evidence>
<name>A0A6L2KPP0_TANCI</name>
<reference evidence="2" key="1">
    <citation type="journal article" date="2019" name="Sci. Rep.">
        <title>Draft genome of Tanacetum cinerariifolium, the natural source of mosquito coil.</title>
        <authorList>
            <person name="Yamashiro T."/>
            <person name="Shiraishi A."/>
            <person name="Satake H."/>
            <person name="Nakayama K."/>
        </authorList>
    </citation>
    <scope>NUCLEOTIDE SEQUENCE</scope>
</reference>
<gene>
    <name evidence="2" type="ORF">Tci_023459</name>
</gene>
<feature type="region of interest" description="Disordered" evidence="1">
    <location>
        <begin position="507"/>
        <end position="580"/>
    </location>
</feature>
<feature type="compositionally biased region" description="Polar residues" evidence="1">
    <location>
        <begin position="554"/>
        <end position="580"/>
    </location>
</feature>
<feature type="compositionally biased region" description="Basic and acidic residues" evidence="1">
    <location>
        <begin position="507"/>
        <end position="542"/>
    </location>
</feature>
<proteinExistence type="predicted"/>
<sequence length="580" mass="65793">MKSSLRWLYPRVIGIKGLQGVSAVQVYKDNFVSAAERLLLLMKTYEPTTAEENQDRRNEIKARGTLLMALPNKDQLKFHLYQDAKLLIEAIEKRYGGNKESKKVQRTLLKQQYENFTASSSETMDQTFDKLQKLISQLELQEEVIQQEDMNLKLLRSLPSEWKTHALIWRNKANTNASGVSTTHTQEDLEQINPDDLEEIDLHSEMAMLTIRAKRFMKRTGRSLDMNGQRIGFDKTKVECFNCHKNSYFSRECRASRNQDNRGREYGRTTDPVDTPTKNALIAQDGIGGYDWSYQAEEETPTNYAFMALTSSRNSSSFDSELLEKQNNRSTKGYHEVPPPLTGNYMPLKRDLRLIDKHFESESVDVSTVSSSADKTVKTVDITHKGVLSTEEPKHVMKNNFGPPIIEDWNSDDDSKDELSPTVELLMVNLFPLEMERQNFWSDNGTKFKNSVMTQFFDDKVVTGNQTNGIAETKEKLVACQDEKKKELEQEYILISICTTSPLISQDAKDGAEDAGKKDPEVDVGKALDNGRRDNQVSRSEDGSLFPQDRQTEHNNSTNDINTVSSPVSTAGPSFVNAAS</sequence>
<organism evidence="2">
    <name type="scientific">Tanacetum cinerariifolium</name>
    <name type="common">Dalmatian daisy</name>
    <name type="synonym">Chrysanthemum cinerariifolium</name>
    <dbReference type="NCBI Taxonomy" id="118510"/>
    <lineage>
        <taxon>Eukaryota</taxon>
        <taxon>Viridiplantae</taxon>
        <taxon>Streptophyta</taxon>
        <taxon>Embryophyta</taxon>
        <taxon>Tracheophyta</taxon>
        <taxon>Spermatophyta</taxon>
        <taxon>Magnoliopsida</taxon>
        <taxon>eudicotyledons</taxon>
        <taxon>Gunneridae</taxon>
        <taxon>Pentapetalae</taxon>
        <taxon>asterids</taxon>
        <taxon>campanulids</taxon>
        <taxon>Asterales</taxon>
        <taxon>Asteraceae</taxon>
        <taxon>Asteroideae</taxon>
        <taxon>Anthemideae</taxon>
        <taxon>Anthemidinae</taxon>
        <taxon>Tanacetum</taxon>
    </lineage>
</organism>
<comment type="caution">
    <text evidence="2">The sequence shown here is derived from an EMBL/GenBank/DDBJ whole genome shotgun (WGS) entry which is preliminary data.</text>
</comment>
<dbReference type="AlphaFoldDB" id="A0A6L2KPP0"/>
<dbReference type="Pfam" id="PF14223">
    <property type="entry name" value="Retrotran_gag_2"/>
    <property type="match status" value="1"/>
</dbReference>